<dbReference type="GeneID" id="54344407"/>
<organism evidence="1 2">
    <name type="scientific">Didymella exigua CBS 183.55</name>
    <dbReference type="NCBI Taxonomy" id="1150837"/>
    <lineage>
        <taxon>Eukaryota</taxon>
        <taxon>Fungi</taxon>
        <taxon>Dikarya</taxon>
        <taxon>Ascomycota</taxon>
        <taxon>Pezizomycotina</taxon>
        <taxon>Dothideomycetes</taxon>
        <taxon>Pleosporomycetidae</taxon>
        <taxon>Pleosporales</taxon>
        <taxon>Pleosporineae</taxon>
        <taxon>Didymellaceae</taxon>
        <taxon>Didymella</taxon>
    </lineage>
</organism>
<protein>
    <submittedName>
        <fullName evidence="1">Uncharacterized protein</fullName>
    </submittedName>
</protein>
<reference evidence="1" key="1">
    <citation type="journal article" date="2020" name="Stud. Mycol.">
        <title>101 Dothideomycetes genomes: a test case for predicting lifestyles and emergence of pathogens.</title>
        <authorList>
            <person name="Haridas S."/>
            <person name="Albert R."/>
            <person name="Binder M."/>
            <person name="Bloem J."/>
            <person name="Labutti K."/>
            <person name="Salamov A."/>
            <person name="Andreopoulos B."/>
            <person name="Baker S."/>
            <person name="Barry K."/>
            <person name="Bills G."/>
            <person name="Bluhm B."/>
            <person name="Cannon C."/>
            <person name="Castanera R."/>
            <person name="Culley D."/>
            <person name="Daum C."/>
            <person name="Ezra D."/>
            <person name="Gonzalez J."/>
            <person name="Henrissat B."/>
            <person name="Kuo A."/>
            <person name="Liang C."/>
            <person name="Lipzen A."/>
            <person name="Lutzoni F."/>
            <person name="Magnuson J."/>
            <person name="Mondo S."/>
            <person name="Nolan M."/>
            <person name="Ohm R."/>
            <person name="Pangilinan J."/>
            <person name="Park H.-J."/>
            <person name="Ramirez L."/>
            <person name="Alfaro M."/>
            <person name="Sun H."/>
            <person name="Tritt A."/>
            <person name="Yoshinaga Y."/>
            <person name="Zwiers L.-H."/>
            <person name="Turgeon B."/>
            <person name="Goodwin S."/>
            <person name="Spatafora J."/>
            <person name="Crous P."/>
            <person name="Grigoriev I."/>
        </authorList>
    </citation>
    <scope>NUCLEOTIDE SEQUENCE</scope>
    <source>
        <strain evidence="1">CBS 183.55</strain>
    </source>
</reference>
<evidence type="ECO:0000313" key="2">
    <source>
        <dbReference type="Proteomes" id="UP000800082"/>
    </source>
</evidence>
<name>A0A6A5R3W9_9PLEO</name>
<dbReference type="RefSeq" id="XP_033443028.1">
    <property type="nucleotide sequence ID" value="XM_033586761.1"/>
</dbReference>
<proteinExistence type="predicted"/>
<sequence length="117" mass="13239">MDTADVRTPRPTAKKIEQWLTDWVYITTQGKLITLLETDGNRPQEDFLIACKALDQEYATSCLREIFKHEARGTTAEISSLETYVAEMTTYLRRTKPQSTGLAVSAAKLRITKPTKT</sequence>
<accession>A0A6A5R3W9</accession>
<evidence type="ECO:0000313" key="1">
    <source>
        <dbReference type="EMBL" id="KAF1922775.1"/>
    </source>
</evidence>
<dbReference type="EMBL" id="ML979015">
    <property type="protein sequence ID" value="KAF1922775.1"/>
    <property type="molecule type" value="Genomic_DNA"/>
</dbReference>
<dbReference type="Proteomes" id="UP000800082">
    <property type="component" value="Unassembled WGS sequence"/>
</dbReference>
<keyword evidence="2" id="KW-1185">Reference proteome</keyword>
<gene>
    <name evidence="1" type="ORF">M421DRAFT_10234</name>
</gene>
<dbReference type="AlphaFoldDB" id="A0A6A5R3W9"/>
<dbReference type="OrthoDB" id="3713149at2759"/>